<evidence type="ECO:0000256" key="3">
    <source>
        <dbReference type="ARBA" id="ARBA00022737"/>
    </source>
</evidence>
<dbReference type="InterPro" id="IPR011129">
    <property type="entry name" value="CSD"/>
</dbReference>
<name>T1GBD2_MEGSC</name>
<sequence length="216" mass="24555">MLLRKSFSISLRLRGREYACNIIRLPPGSVIFEDVNDKILKGQVLKPLDQLNARSTTDPLPGRIRYRAADYSEVEVPFGDKDQPQPQNQQQVYKGFIAVIKENFGFIETCDHDEEVFFHFSNFQGNPNWLELGQEVEYTLSPNGNTSTSGNCLPAETRDLLQKGDLVTFKVDDVGRAVEVTAVRQKKRASVDSIKGQFGFLNYEVEEGKKLFFHMT</sequence>
<dbReference type="HOGENOM" id="CLU_1280530_0_0_1"/>
<reference evidence="8" key="1">
    <citation type="submission" date="2013-02" db="EMBL/GenBank/DDBJ databases">
        <authorList>
            <person name="Hughes D."/>
        </authorList>
    </citation>
    <scope>NUCLEOTIDE SEQUENCE</scope>
    <source>
        <strain>Durham</strain>
        <strain evidence="8">NC isolate 2 -- Noor lab</strain>
    </source>
</reference>
<evidence type="ECO:0000256" key="1">
    <source>
        <dbReference type="ARBA" id="ARBA00004496"/>
    </source>
</evidence>
<dbReference type="PANTHER" id="PTHR12913:SF1">
    <property type="entry name" value="COLD SHOCK DOMAIN-CONTAINING PROTEIN E1"/>
    <property type="match status" value="1"/>
</dbReference>
<comment type="subcellular location">
    <subcellularLocation>
        <location evidence="1">Cytoplasm</location>
    </subcellularLocation>
</comment>
<dbReference type="PROSITE" id="PS00352">
    <property type="entry name" value="CSD_1"/>
    <property type="match status" value="1"/>
</dbReference>
<dbReference type="EMBL" id="CAQQ02000775">
    <property type="status" value="NOT_ANNOTATED_CDS"/>
    <property type="molecule type" value="Genomic_DNA"/>
</dbReference>
<evidence type="ECO:0000313" key="7">
    <source>
        <dbReference type="EnsemblMetazoa" id="MESCA000564-PA"/>
    </source>
</evidence>
<organism evidence="7 8">
    <name type="scientific">Megaselia scalaris</name>
    <name type="common">Humpbacked fly</name>
    <name type="synonym">Phora scalaris</name>
    <dbReference type="NCBI Taxonomy" id="36166"/>
    <lineage>
        <taxon>Eukaryota</taxon>
        <taxon>Metazoa</taxon>
        <taxon>Ecdysozoa</taxon>
        <taxon>Arthropoda</taxon>
        <taxon>Hexapoda</taxon>
        <taxon>Insecta</taxon>
        <taxon>Pterygota</taxon>
        <taxon>Neoptera</taxon>
        <taxon>Endopterygota</taxon>
        <taxon>Diptera</taxon>
        <taxon>Brachycera</taxon>
        <taxon>Muscomorpha</taxon>
        <taxon>Platypezoidea</taxon>
        <taxon>Phoridae</taxon>
        <taxon>Megaseliini</taxon>
        <taxon>Megaselia</taxon>
    </lineage>
</organism>
<feature type="domain" description="CSD" evidence="6">
    <location>
        <begin position="92"/>
        <end position="182"/>
    </location>
</feature>
<dbReference type="Pfam" id="PF00313">
    <property type="entry name" value="CSD"/>
    <property type="match status" value="1"/>
</dbReference>
<dbReference type="AlphaFoldDB" id="T1GBD2"/>
<dbReference type="SMART" id="SM00357">
    <property type="entry name" value="CSP"/>
    <property type="match status" value="1"/>
</dbReference>
<dbReference type="EMBL" id="CAQQ02000772">
    <property type="status" value="NOT_ANNOTATED_CDS"/>
    <property type="molecule type" value="Genomic_DNA"/>
</dbReference>
<dbReference type="InterPro" id="IPR019844">
    <property type="entry name" value="CSD_CS"/>
</dbReference>
<keyword evidence="8" id="KW-1185">Reference proteome</keyword>
<dbReference type="CDD" id="cd04458">
    <property type="entry name" value="CSP_CDS"/>
    <property type="match status" value="1"/>
</dbReference>
<dbReference type="EMBL" id="CAQQ02000771">
    <property type="status" value="NOT_ANNOTATED_CDS"/>
    <property type="molecule type" value="Genomic_DNA"/>
</dbReference>
<protein>
    <recommendedName>
        <fullName evidence="6">CSD domain-containing protein</fullName>
    </recommendedName>
</protein>
<dbReference type="EMBL" id="CAQQ02000773">
    <property type="status" value="NOT_ANNOTATED_CDS"/>
    <property type="molecule type" value="Genomic_DNA"/>
</dbReference>
<comment type="similarity">
    <text evidence="5">Belongs to the UNR family.</text>
</comment>
<dbReference type="SUPFAM" id="SSF50249">
    <property type="entry name" value="Nucleic acid-binding proteins"/>
    <property type="match status" value="1"/>
</dbReference>
<dbReference type="GO" id="GO:0005737">
    <property type="term" value="C:cytoplasm"/>
    <property type="evidence" value="ECO:0007669"/>
    <property type="project" value="UniProtKB-SubCell"/>
</dbReference>
<evidence type="ECO:0000256" key="4">
    <source>
        <dbReference type="ARBA" id="ARBA00022884"/>
    </source>
</evidence>
<keyword evidence="3" id="KW-0677">Repeat</keyword>
<dbReference type="GO" id="GO:0003723">
    <property type="term" value="F:RNA binding"/>
    <property type="evidence" value="ECO:0007669"/>
    <property type="project" value="UniProtKB-KW"/>
</dbReference>
<evidence type="ECO:0000259" key="6">
    <source>
        <dbReference type="PROSITE" id="PS51857"/>
    </source>
</evidence>
<dbReference type="InterPro" id="IPR012340">
    <property type="entry name" value="NA-bd_OB-fold"/>
</dbReference>
<dbReference type="EnsemblMetazoa" id="MESCA000564-RA">
    <property type="protein sequence ID" value="MESCA000564-PA"/>
    <property type="gene ID" value="MESCA000564"/>
</dbReference>
<evidence type="ECO:0000256" key="5">
    <source>
        <dbReference type="ARBA" id="ARBA00044751"/>
    </source>
</evidence>
<dbReference type="PROSITE" id="PS51857">
    <property type="entry name" value="CSD_2"/>
    <property type="match status" value="1"/>
</dbReference>
<dbReference type="STRING" id="36166.T1GBD2"/>
<reference evidence="7" key="2">
    <citation type="submission" date="2015-06" db="UniProtKB">
        <authorList>
            <consortium name="EnsemblMetazoa"/>
        </authorList>
    </citation>
    <scope>IDENTIFICATION</scope>
</reference>
<evidence type="ECO:0000313" key="8">
    <source>
        <dbReference type="Proteomes" id="UP000015102"/>
    </source>
</evidence>
<dbReference type="EMBL" id="CAQQ02000774">
    <property type="status" value="NOT_ANNOTATED_CDS"/>
    <property type="molecule type" value="Genomic_DNA"/>
</dbReference>
<proteinExistence type="inferred from homology"/>
<evidence type="ECO:0000256" key="2">
    <source>
        <dbReference type="ARBA" id="ARBA00022490"/>
    </source>
</evidence>
<keyword evidence="4" id="KW-0694">RNA-binding</keyword>
<dbReference type="InterPro" id="IPR002059">
    <property type="entry name" value="CSP_DNA-bd"/>
</dbReference>
<dbReference type="Gene3D" id="2.40.50.140">
    <property type="entry name" value="Nucleic acid-binding proteins"/>
    <property type="match status" value="1"/>
</dbReference>
<accession>T1GBD2</accession>
<keyword evidence="2" id="KW-0963">Cytoplasm</keyword>
<dbReference type="PANTHER" id="PTHR12913">
    <property type="entry name" value="UNR PROTEIN N-RAS UPSTREAM GENE PROTEIN"/>
    <property type="match status" value="1"/>
</dbReference>
<dbReference type="Proteomes" id="UP000015102">
    <property type="component" value="Unassembled WGS sequence"/>
</dbReference>